<dbReference type="InterPro" id="IPR041607">
    <property type="entry name" value="HU-HIG"/>
</dbReference>
<dbReference type="AlphaFoldDB" id="A0AAW6I470"/>
<dbReference type="InterPro" id="IPR005902">
    <property type="entry name" value="HU_DNA-bd_put"/>
</dbReference>
<dbReference type="RefSeq" id="WP_272698200.1">
    <property type="nucleotide sequence ID" value="NZ_CAOJXY010000019.1"/>
</dbReference>
<evidence type="ECO:0000313" key="4">
    <source>
        <dbReference type="EMBL" id="MDC7150655.1"/>
    </source>
</evidence>
<dbReference type="NCBIfam" id="TIGR01201">
    <property type="entry name" value="HU_rel"/>
    <property type="match status" value="1"/>
</dbReference>
<keyword evidence="1" id="KW-0238">DNA-binding</keyword>
<dbReference type="Proteomes" id="UP001213646">
    <property type="component" value="Unassembled WGS sequence"/>
</dbReference>
<dbReference type="Pfam" id="PF18291">
    <property type="entry name" value="HU-HIG"/>
    <property type="match status" value="1"/>
</dbReference>
<dbReference type="Gene3D" id="4.10.520.10">
    <property type="entry name" value="IHF-like DNA-binding proteins"/>
    <property type="match status" value="1"/>
</dbReference>
<proteinExistence type="predicted"/>
<dbReference type="SUPFAM" id="SSF47729">
    <property type="entry name" value="IHF-like DNA-binding proteins"/>
    <property type="match status" value="1"/>
</dbReference>
<evidence type="ECO:0000259" key="3">
    <source>
        <dbReference type="Pfam" id="PF18291"/>
    </source>
</evidence>
<evidence type="ECO:0000313" key="5">
    <source>
        <dbReference type="Proteomes" id="UP001213646"/>
    </source>
</evidence>
<comment type="caution">
    <text evidence="4">The sequence shown here is derived from an EMBL/GenBank/DDBJ whole genome shotgun (WGS) entry which is preliminary data.</text>
</comment>
<reference evidence="4" key="1">
    <citation type="submission" date="2023-01" db="EMBL/GenBank/DDBJ databases">
        <title>Exploring GABA producing Bacteroides strains toward improving mental health.</title>
        <authorList>
            <person name="Yousuf B."/>
            <person name="Bouhlel N.E."/>
            <person name="Mottawea W."/>
            <person name="Hammami R."/>
        </authorList>
    </citation>
    <scope>NUCLEOTIDE SEQUENCE</scope>
    <source>
        <strain evidence="4">UO.H1047</strain>
    </source>
</reference>
<protein>
    <recommendedName>
        <fullName evidence="3">HU domain-containing protein</fullName>
    </recommendedName>
</protein>
<sequence length="149" mass="15969">MAQNYKLVKKKNLGKDSETIPQKMFAIPSYNGYTDMETLCKMIGARSTVSSADVKAVLDNLNFVLDMELQAGRIVQLGEFGNFRLSVSSSGAENKEAFSASMLKKARVLFTPGKSLRNTVGTLSLAAKQDEAAPETGGGGGEDDRPGEL</sequence>
<dbReference type="InterPro" id="IPR010992">
    <property type="entry name" value="IHF-like_DNA-bd_dom_sf"/>
</dbReference>
<dbReference type="GO" id="GO:0003677">
    <property type="term" value="F:DNA binding"/>
    <property type="evidence" value="ECO:0007669"/>
    <property type="project" value="UniProtKB-KW"/>
</dbReference>
<feature type="domain" description="HU" evidence="3">
    <location>
        <begin position="1"/>
        <end position="125"/>
    </location>
</feature>
<accession>A0AAW6I470</accession>
<evidence type="ECO:0000256" key="2">
    <source>
        <dbReference type="SAM" id="MobiDB-lite"/>
    </source>
</evidence>
<name>A0AAW6I470_9BACT</name>
<evidence type="ECO:0000256" key="1">
    <source>
        <dbReference type="ARBA" id="ARBA00023125"/>
    </source>
</evidence>
<feature type="region of interest" description="Disordered" evidence="2">
    <location>
        <begin position="125"/>
        <end position="149"/>
    </location>
</feature>
<organism evidence="4 5">
    <name type="scientific">Parabacteroides johnsonii</name>
    <dbReference type="NCBI Taxonomy" id="387661"/>
    <lineage>
        <taxon>Bacteria</taxon>
        <taxon>Pseudomonadati</taxon>
        <taxon>Bacteroidota</taxon>
        <taxon>Bacteroidia</taxon>
        <taxon>Bacteroidales</taxon>
        <taxon>Tannerellaceae</taxon>
        <taxon>Parabacteroides</taxon>
    </lineage>
</organism>
<gene>
    <name evidence="4" type="ORF">PQG89_14730</name>
</gene>
<dbReference type="EMBL" id="JAQPYX010000133">
    <property type="protein sequence ID" value="MDC7150655.1"/>
    <property type="molecule type" value="Genomic_DNA"/>
</dbReference>